<dbReference type="SMART" id="SM01400">
    <property type="entry name" value="Pribosyltran_N"/>
    <property type="match status" value="1"/>
</dbReference>
<keyword evidence="10" id="KW-0547">Nucleotide-binding</keyword>
<keyword evidence="9" id="KW-0545">Nucleotide biosynthesis</keyword>
<comment type="subcellular location">
    <subcellularLocation>
        <location evidence="1">Cytoplasm</location>
    </subcellularLocation>
</comment>
<comment type="catalytic activity">
    <reaction evidence="15">
        <text>D-ribose 5-phosphate + ATP = 5-phospho-alpha-D-ribose 1-diphosphate + AMP + H(+)</text>
        <dbReference type="Rhea" id="RHEA:15609"/>
        <dbReference type="ChEBI" id="CHEBI:15378"/>
        <dbReference type="ChEBI" id="CHEBI:30616"/>
        <dbReference type="ChEBI" id="CHEBI:58017"/>
        <dbReference type="ChEBI" id="CHEBI:78346"/>
        <dbReference type="ChEBI" id="CHEBI:456215"/>
        <dbReference type="EC" id="2.7.6.1"/>
    </reaction>
</comment>
<evidence type="ECO:0000256" key="2">
    <source>
        <dbReference type="ARBA" id="ARBA00004996"/>
    </source>
</evidence>
<gene>
    <name evidence="18" type="ORF">LIPSTDRAFT_333987</name>
</gene>
<keyword evidence="5" id="KW-0963">Cytoplasm</keyword>
<keyword evidence="19" id="KW-1185">Reference proteome</keyword>
<evidence type="ECO:0000256" key="16">
    <source>
        <dbReference type="ARBA" id="ARBA00077829"/>
    </source>
</evidence>
<comment type="similarity">
    <text evidence="3">Belongs to the ribose-phosphate pyrophosphokinase family.</text>
</comment>
<evidence type="ECO:0000256" key="8">
    <source>
        <dbReference type="ARBA" id="ARBA00022723"/>
    </source>
</evidence>
<evidence type="ECO:0000256" key="4">
    <source>
        <dbReference type="ARBA" id="ARBA00013247"/>
    </source>
</evidence>
<sequence>MRKSKVFVGSSHPELGKLICDRLGVREGKCTLQKFANGETSVSIGESIRDEDCYIVQSGSGRINDHIMELLIMISACRGGSANKITAVIPYFPYSKQSKMKKHRGAITARMIANLLTMAGADHVITMDLHAAQMQGFFTKPVDNLYAGPTLARWIRLNIPEWREAVVVSKNPGGTKRVTALADALKINFAMINTDRRRRNAFPISRASPTILAEFDDDDDNAAKNDPMSLSEIRTARVVQGHVVDDNYEAPNDEDADTSHASQDNEAMYSSVYSLTSNHDHALGGTIDATGSDDEDEHEVTEERMITLVGDVRDRTAIIIDDMIDRPGSYIAAAEHCRMNCGAKKVYVIATHGVFVEGCLEDMENSWCIDHIVVTNTFPIPSEHRTRSNKLTIIDISPLLAECIRRNHYGESISQLFDHMMNI</sequence>
<dbReference type="Proteomes" id="UP000094385">
    <property type="component" value="Unassembled WGS sequence"/>
</dbReference>
<dbReference type="InterPro" id="IPR000842">
    <property type="entry name" value="PRib_PP_synth_CS"/>
</dbReference>
<evidence type="ECO:0000256" key="14">
    <source>
        <dbReference type="ARBA" id="ARBA00040334"/>
    </source>
</evidence>
<dbReference type="InterPro" id="IPR005946">
    <property type="entry name" value="Rib-P_diPkinase"/>
</dbReference>
<dbReference type="OrthoDB" id="413572at2759"/>
<dbReference type="SUPFAM" id="SSF53271">
    <property type="entry name" value="PRTase-like"/>
    <property type="match status" value="2"/>
</dbReference>
<dbReference type="PROSITE" id="PS00114">
    <property type="entry name" value="PRPP_SYNTHASE"/>
    <property type="match status" value="1"/>
</dbReference>
<dbReference type="FunFam" id="3.40.50.2020:FF:000043">
    <property type="entry name" value="Ribose-phosphate pyrophosphokinase 1"/>
    <property type="match status" value="1"/>
</dbReference>
<evidence type="ECO:0000259" key="17">
    <source>
        <dbReference type="Pfam" id="PF13793"/>
    </source>
</evidence>
<dbReference type="GO" id="GO:0005737">
    <property type="term" value="C:cytoplasm"/>
    <property type="evidence" value="ECO:0007669"/>
    <property type="project" value="UniProtKB-SubCell"/>
</dbReference>
<name>A0A1E3PXH7_LIPST</name>
<evidence type="ECO:0000256" key="12">
    <source>
        <dbReference type="ARBA" id="ARBA00022840"/>
    </source>
</evidence>
<evidence type="ECO:0000256" key="15">
    <source>
        <dbReference type="ARBA" id="ARBA00049535"/>
    </source>
</evidence>
<dbReference type="GO" id="GO:0006164">
    <property type="term" value="P:purine nucleotide biosynthetic process"/>
    <property type="evidence" value="ECO:0007669"/>
    <property type="project" value="TreeGrafter"/>
</dbReference>
<dbReference type="GO" id="GO:0002189">
    <property type="term" value="C:ribose phosphate diphosphokinase complex"/>
    <property type="evidence" value="ECO:0007669"/>
    <property type="project" value="TreeGrafter"/>
</dbReference>
<dbReference type="FunFam" id="3.40.50.2020:FF:000017">
    <property type="entry name" value="Ribose-phosphate pyrophosphokinase 1"/>
    <property type="match status" value="1"/>
</dbReference>
<dbReference type="NCBIfam" id="TIGR01251">
    <property type="entry name" value="ribP_PPkin"/>
    <property type="match status" value="1"/>
</dbReference>
<evidence type="ECO:0000313" key="18">
    <source>
        <dbReference type="EMBL" id="ODQ70135.1"/>
    </source>
</evidence>
<proteinExistence type="inferred from homology"/>
<dbReference type="InterPro" id="IPR000836">
    <property type="entry name" value="PRTase_dom"/>
</dbReference>
<evidence type="ECO:0000256" key="10">
    <source>
        <dbReference type="ARBA" id="ARBA00022741"/>
    </source>
</evidence>
<keyword evidence="8" id="KW-0479">Metal-binding</keyword>
<keyword evidence="7" id="KW-0808">Transferase</keyword>
<dbReference type="EC" id="2.7.6.1" evidence="4"/>
<organism evidence="18 19">
    <name type="scientific">Lipomyces starkeyi NRRL Y-11557</name>
    <dbReference type="NCBI Taxonomy" id="675824"/>
    <lineage>
        <taxon>Eukaryota</taxon>
        <taxon>Fungi</taxon>
        <taxon>Dikarya</taxon>
        <taxon>Ascomycota</taxon>
        <taxon>Saccharomycotina</taxon>
        <taxon>Lipomycetes</taxon>
        <taxon>Lipomycetales</taxon>
        <taxon>Lipomycetaceae</taxon>
        <taxon>Lipomyces</taxon>
    </lineage>
</organism>
<dbReference type="EMBL" id="KV454301">
    <property type="protein sequence ID" value="ODQ70135.1"/>
    <property type="molecule type" value="Genomic_DNA"/>
</dbReference>
<evidence type="ECO:0000256" key="9">
    <source>
        <dbReference type="ARBA" id="ARBA00022727"/>
    </source>
</evidence>
<dbReference type="Pfam" id="PF13793">
    <property type="entry name" value="Pribosyltran_N"/>
    <property type="match status" value="1"/>
</dbReference>
<evidence type="ECO:0000256" key="5">
    <source>
        <dbReference type="ARBA" id="ARBA00022490"/>
    </source>
</evidence>
<evidence type="ECO:0000313" key="19">
    <source>
        <dbReference type="Proteomes" id="UP000094385"/>
    </source>
</evidence>
<dbReference type="Pfam" id="PF14572">
    <property type="entry name" value="Pribosyl_synth"/>
    <property type="match status" value="1"/>
</dbReference>
<dbReference type="PANTHER" id="PTHR10210">
    <property type="entry name" value="RIBOSE-PHOSPHATE DIPHOSPHOKINASE FAMILY MEMBER"/>
    <property type="match status" value="1"/>
</dbReference>
<dbReference type="AlphaFoldDB" id="A0A1E3PXH7"/>
<accession>A0A1E3PXH7</accession>
<keyword evidence="12" id="KW-0067">ATP-binding</keyword>
<dbReference type="GO" id="GO:0016301">
    <property type="term" value="F:kinase activity"/>
    <property type="evidence" value="ECO:0007669"/>
    <property type="project" value="UniProtKB-KW"/>
</dbReference>
<dbReference type="GO" id="GO:0004749">
    <property type="term" value="F:ribose phosphate diphosphokinase activity"/>
    <property type="evidence" value="ECO:0007669"/>
    <property type="project" value="UniProtKB-EC"/>
</dbReference>
<feature type="domain" description="Ribose-phosphate pyrophosphokinase N-terminal" evidence="17">
    <location>
        <begin position="5"/>
        <end position="120"/>
    </location>
</feature>
<keyword evidence="11" id="KW-0418">Kinase</keyword>
<dbReference type="GO" id="GO:0009156">
    <property type="term" value="P:ribonucleoside monophosphate biosynthetic process"/>
    <property type="evidence" value="ECO:0007669"/>
    <property type="project" value="InterPro"/>
</dbReference>
<reference evidence="18 19" key="1">
    <citation type="journal article" date="2016" name="Proc. Natl. Acad. Sci. U.S.A.">
        <title>Comparative genomics of biotechnologically important yeasts.</title>
        <authorList>
            <person name="Riley R."/>
            <person name="Haridas S."/>
            <person name="Wolfe K.H."/>
            <person name="Lopes M.R."/>
            <person name="Hittinger C.T."/>
            <person name="Goeker M."/>
            <person name="Salamov A.A."/>
            <person name="Wisecaver J.H."/>
            <person name="Long T.M."/>
            <person name="Calvey C.H."/>
            <person name="Aerts A.L."/>
            <person name="Barry K.W."/>
            <person name="Choi C."/>
            <person name="Clum A."/>
            <person name="Coughlan A.Y."/>
            <person name="Deshpande S."/>
            <person name="Douglass A.P."/>
            <person name="Hanson S.J."/>
            <person name="Klenk H.-P."/>
            <person name="LaButti K.M."/>
            <person name="Lapidus A."/>
            <person name="Lindquist E.A."/>
            <person name="Lipzen A.M."/>
            <person name="Meier-Kolthoff J.P."/>
            <person name="Ohm R.A."/>
            <person name="Otillar R.P."/>
            <person name="Pangilinan J.L."/>
            <person name="Peng Y."/>
            <person name="Rokas A."/>
            <person name="Rosa C.A."/>
            <person name="Scheuner C."/>
            <person name="Sibirny A.A."/>
            <person name="Slot J.C."/>
            <person name="Stielow J.B."/>
            <person name="Sun H."/>
            <person name="Kurtzman C.P."/>
            <person name="Blackwell M."/>
            <person name="Grigoriev I.V."/>
            <person name="Jeffries T.W."/>
        </authorList>
    </citation>
    <scope>NUCLEOTIDE SEQUENCE [LARGE SCALE GENOMIC DNA]</scope>
    <source>
        <strain evidence="18 19">NRRL Y-11557</strain>
    </source>
</reference>
<dbReference type="InterPro" id="IPR029057">
    <property type="entry name" value="PRTase-like"/>
</dbReference>
<protein>
    <recommendedName>
        <fullName evidence="14">Ribose-phosphate pyrophosphokinase 1</fullName>
        <ecNumber evidence="4">2.7.6.1</ecNumber>
    </recommendedName>
    <alternativeName>
        <fullName evidence="16">Phosphoribosyl pyrophosphate synthase 1</fullName>
    </alternativeName>
</protein>
<keyword evidence="13" id="KW-0460">Magnesium</keyword>
<evidence type="ECO:0000256" key="3">
    <source>
        <dbReference type="ARBA" id="ARBA00006478"/>
    </source>
</evidence>
<dbReference type="Gene3D" id="3.40.50.2020">
    <property type="match status" value="4"/>
</dbReference>
<evidence type="ECO:0000256" key="6">
    <source>
        <dbReference type="ARBA" id="ARBA00022553"/>
    </source>
</evidence>
<comment type="pathway">
    <text evidence="2">Metabolic intermediate biosynthesis; 5-phospho-alpha-D-ribose 1-diphosphate biosynthesis; 5-phospho-alpha-D-ribose 1-diphosphate from D-ribose 5-phosphate (route I): step 1/1.</text>
</comment>
<evidence type="ECO:0000256" key="1">
    <source>
        <dbReference type="ARBA" id="ARBA00004496"/>
    </source>
</evidence>
<dbReference type="PANTHER" id="PTHR10210:SF57">
    <property type="entry name" value="RIBOSE-PHOSPHATE DIPHOSPHOKINASE"/>
    <property type="match status" value="1"/>
</dbReference>
<evidence type="ECO:0000256" key="13">
    <source>
        <dbReference type="ARBA" id="ARBA00022842"/>
    </source>
</evidence>
<evidence type="ECO:0000256" key="7">
    <source>
        <dbReference type="ARBA" id="ARBA00022679"/>
    </source>
</evidence>
<dbReference type="InterPro" id="IPR029099">
    <property type="entry name" value="Pribosyltran_N"/>
</dbReference>
<dbReference type="STRING" id="675824.A0A1E3PXH7"/>
<keyword evidence="6" id="KW-0597">Phosphoprotein</keyword>
<dbReference type="GO" id="GO:0000287">
    <property type="term" value="F:magnesium ion binding"/>
    <property type="evidence" value="ECO:0007669"/>
    <property type="project" value="InterPro"/>
</dbReference>
<dbReference type="CDD" id="cd06223">
    <property type="entry name" value="PRTases_typeI"/>
    <property type="match status" value="1"/>
</dbReference>
<dbReference type="GO" id="GO:0006015">
    <property type="term" value="P:5-phosphoribose 1-diphosphate biosynthetic process"/>
    <property type="evidence" value="ECO:0007669"/>
    <property type="project" value="TreeGrafter"/>
</dbReference>
<evidence type="ECO:0000256" key="11">
    <source>
        <dbReference type="ARBA" id="ARBA00022777"/>
    </source>
</evidence>
<dbReference type="GO" id="GO:0005524">
    <property type="term" value="F:ATP binding"/>
    <property type="evidence" value="ECO:0007669"/>
    <property type="project" value="UniProtKB-KW"/>
</dbReference>